<comment type="similarity">
    <text evidence="1">Belongs to the transglutaminase superfamily. Transglutaminase family.</text>
</comment>
<dbReference type="PANTHER" id="PTHR11590">
    <property type="entry name" value="PROTEIN-GLUTAMINE GAMMA-GLUTAMYLTRANSFERASE"/>
    <property type="match status" value="1"/>
</dbReference>
<gene>
    <name evidence="3" type="ORF">M9458_048262</name>
</gene>
<accession>A0ABD0N718</accession>
<feature type="non-terminal residue" evidence="3">
    <location>
        <position position="139"/>
    </location>
</feature>
<dbReference type="InterPro" id="IPR014756">
    <property type="entry name" value="Ig_E-set"/>
</dbReference>
<evidence type="ECO:0000313" key="3">
    <source>
        <dbReference type="EMBL" id="KAL0157016.1"/>
    </source>
</evidence>
<comment type="caution">
    <text evidence="3">The sequence shown here is derived from an EMBL/GenBank/DDBJ whole genome shotgun (WGS) entry which is preliminary data.</text>
</comment>
<name>A0ABD0N718_CIRMR</name>
<evidence type="ECO:0000259" key="2">
    <source>
        <dbReference type="Pfam" id="PF00868"/>
    </source>
</evidence>
<reference evidence="3 4" key="1">
    <citation type="submission" date="2024-05" db="EMBL/GenBank/DDBJ databases">
        <title>Genome sequencing and assembly of Indian major carp, Cirrhinus mrigala (Hamilton, 1822).</title>
        <authorList>
            <person name="Mohindra V."/>
            <person name="Chowdhury L.M."/>
            <person name="Lal K."/>
            <person name="Jena J.K."/>
        </authorList>
    </citation>
    <scope>NUCLEOTIDE SEQUENCE [LARGE SCALE GENOMIC DNA]</scope>
    <source>
        <strain evidence="3">CM1030</strain>
        <tissue evidence="3">Blood</tissue>
    </source>
</reference>
<dbReference type="EMBL" id="JAMKFB020000024">
    <property type="protein sequence ID" value="KAL0157016.1"/>
    <property type="molecule type" value="Genomic_DNA"/>
</dbReference>
<dbReference type="PANTHER" id="PTHR11590:SF42">
    <property type="entry name" value="COAGULATION FACTOR XIII A CHAIN"/>
    <property type="match status" value="1"/>
</dbReference>
<dbReference type="InterPro" id="IPR013783">
    <property type="entry name" value="Ig-like_fold"/>
</dbReference>
<dbReference type="InterPro" id="IPR001102">
    <property type="entry name" value="Transglutaminase_N"/>
</dbReference>
<dbReference type="Gene3D" id="2.60.40.10">
    <property type="entry name" value="Immunoglobulins"/>
    <property type="match status" value="1"/>
</dbReference>
<dbReference type="InterPro" id="IPR050779">
    <property type="entry name" value="Transglutaminase"/>
</dbReference>
<organism evidence="3 4">
    <name type="scientific">Cirrhinus mrigala</name>
    <name type="common">Mrigala</name>
    <dbReference type="NCBI Taxonomy" id="683832"/>
    <lineage>
        <taxon>Eukaryota</taxon>
        <taxon>Metazoa</taxon>
        <taxon>Chordata</taxon>
        <taxon>Craniata</taxon>
        <taxon>Vertebrata</taxon>
        <taxon>Euteleostomi</taxon>
        <taxon>Actinopterygii</taxon>
        <taxon>Neopterygii</taxon>
        <taxon>Teleostei</taxon>
        <taxon>Ostariophysi</taxon>
        <taxon>Cypriniformes</taxon>
        <taxon>Cyprinidae</taxon>
        <taxon>Labeoninae</taxon>
        <taxon>Labeonini</taxon>
        <taxon>Cirrhinus</taxon>
    </lineage>
</organism>
<feature type="non-terminal residue" evidence="3">
    <location>
        <position position="1"/>
    </location>
</feature>
<proteinExistence type="inferred from homology"/>
<dbReference type="SUPFAM" id="SSF81296">
    <property type="entry name" value="E set domains"/>
    <property type="match status" value="1"/>
</dbReference>
<evidence type="ECO:0000256" key="1">
    <source>
        <dbReference type="ARBA" id="ARBA00005968"/>
    </source>
</evidence>
<sequence length="139" mass="16043">LSVDMHVTQNKKKHNTDKYKSSNLIVRRNKEFTIIIKLDRAFSEQQDDVQMEFLIGSSPDENKGTYITVYIGKEKREGTWKGRVVEIQGNDVTVGITPDATCIIGRFRTFVTVVTDLGKQRTQRNPDTDFYVLFNPWDP</sequence>
<feature type="domain" description="Transglutaminase N-terminal" evidence="2">
    <location>
        <begin position="2"/>
        <end position="112"/>
    </location>
</feature>
<protein>
    <recommendedName>
        <fullName evidence="2">Transglutaminase N-terminal domain-containing protein</fullName>
    </recommendedName>
</protein>
<keyword evidence="4" id="KW-1185">Reference proteome</keyword>
<dbReference type="Pfam" id="PF00868">
    <property type="entry name" value="Transglut_N"/>
    <property type="match status" value="1"/>
</dbReference>
<dbReference type="Proteomes" id="UP001529510">
    <property type="component" value="Unassembled WGS sequence"/>
</dbReference>
<dbReference type="GO" id="GO:0007399">
    <property type="term" value="P:nervous system development"/>
    <property type="evidence" value="ECO:0007669"/>
    <property type="project" value="UniProtKB-ARBA"/>
</dbReference>
<evidence type="ECO:0000313" key="4">
    <source>
        <dbReference type="Proteomes" id="UP001529510"/>
    </source>
</evidence>
<dbReference type="AlphaFoldDB" id="A0ABD0N718"/>